<keyword evidence="2" id="KW-1185">Reference proteome</keyword>
<reference evidence="1" key="1">
    <citation type="submission" date="2021-02" db="EMBL/GenBank/DDBJ databases">
        <authorList>
            <consortium name="DOE Joint Genome Institute"/>
            <person name="Ahrendt S."/>
            <person name="Looney B.P."/>
            <person name="Miyauchi S."/>
            <person name="Morin E."/>
            <person name="Drula E."/>
            <person name="Courty P.E."/>
            <person name="Chicoki N."/>
            <person name="Fauchery L."/>
            <person name="Kohler A."/>
            <person name="Kuo A."/>
            <person name="Labutti K."/>
            <person name="Pangilinan J."/>
            <person name="Lipzen A."/>
            <person name="Riley R."/>
            <person name="Andreopoulos W."/>
            <person name="He G."/>
            <person name="Johnson J."/>
            <person name="Barry K.W."/>
            <person name="Grigoriev I.V."/>
            <person name="Nagy L."/>
            <person name="Hibbett D."/>
            <person name="Henrissat B."/>
            <person name="Matheny P.B."/>
            <person name="Labbe J."/>
            <person name="Martin F."/>
        </authorList>
    </citation>
    <scope>NUCLEOTIDE SEQUENCE</scope>
    <source>
        <strain evidence="1">FP105234-sp</strain>
    </source>
</reference>
<reference evidence="1" key="2">
    <citation type="journal article" date="2022" name="New Phytol.">
        <title>Evolutionary transition to the ectomycorrhizal habit in the genomes of a hyperdiverse lineage of mushroom-forming fungi.</title>
        <authorList>
            <person name="Looney B."/>
            <person name="Miyauchi S."/>
            <person name="Morin E."/>
            <person name="Drula E."/>
            <person name="Courty P.E."/>
            <person name="Kohler A."/>
            <person name="Kuo A."/>
            <person name="LaButti K."/>
            <person name="Pangilinan J."/>
            <person name="Lipzen A."/>
            <person name="Riley R."/>
            <person name="Andreopoulos W."/>
            <person name="He G."/>
            <person name="Johnson J."/>
            <person name="Nolan M."/>
            <person name="Tritt A."/>
            <person name="Barry K.W."/>
            <person name="Grigoriev I.V."/>
            <person name="Nagy L.G."/>
            <person name="Hibbett D."/>
            <person name="Henrissat B."/>
            <person name="Matheny P.B."/>
            <person name="Labbe J."/>
            <person name="Martin F.M."/>
        </authorList>
    </citation>
    <scope>NUCLEOTIDE SEQUENCE</scope>
    <source>
        <strain evidence="1">FP105234-sp</strain>
    </source>
</reference>
<accession>A0ACB8SC25</accession>
<feature type="non-terminal residue" evidence="1">
    <location>
        <position position="348"/>
    </location>
</feature>
<comment type="caution">
    <text evidence="1">The sequence shown here is derived from an EMBL/GenBank/DDBJ whole genome shotgun (WGS) entry which is preliminary data.</text>
</comment>
<sequence>MDPFLSVQGMLEDGVAHEFTDPTAGATGPAEPEEAVMLREYHVRMYRQFASQVPGFSNLIREFRENPQAFSLFVSALATAANDARMSDTGSLKKDSLSYVPRRIGDSLVPPIRPDESKASRGYNHRDTGALLLPKRYQEEYDSDPSFCDKIRDGKVKITSKMWASYLYAAHIVFDKNNKDLGLLRGYILLRFFRHIFLGPQAASSEGARVSTKPGKAKMYGLKSVTPRTIAYTAIQAYIALSDMPQWGFYHNKIDLRTLYNRIVDLLEKDPEHPWCKETMAWWNSQISLPSQTTKSAGSDSDDSDESDDDILAQFDARANEPSTRPTSPSSRPPSPVPQPPSPVPQPP</sequence>
<organism evidence="1 2">
    <name type="scientific">Auriscalpium vulgare</name>
    <dbReference type="NCBI Taxonomy" id="40419"/>
    <lineage>
        <taxon>Eukaryota</taxon>
        <taxon>Fungi</taxon>
        <taxon>Dikarya</taxon>
        <taxon>Basidiomycota</taxon>
        <taxon>Agaricomycotina</taxon>
        <taxon>Agaricomycetes</taxon>
        <taxon>Russulales</taxon>
        <taxon>Auriscalpiaceae</taxon>
        <taxon>Auriscalpium</taxon>
    </lineage>
</organism>
<evidence type="ECO:0000313" key="1">
    <source>
        <dbReference type="EMBL" id="KAI0053451.1"/>
    </source>
</evidence>
<gene>
    <name evidence="1" type="ORF">FA95DRAFT_1601089</name>
</gene>
<name>A0ACB8SC25_9AGAM</name>
<evidence type="ECO:0000313" key="2">
    <source>
        <dbReference type="Proteomes" id="UP000814033"/>
    </source>
</evidence>
<proteinExistence type="predicted"/>
<dbReference type="EMBL" id="MU275840">
    <property type="protein sequence ID" value="KAI0053451.1"/>
    <property type="molecule type" value="Genomic_DNA"/>
</dbReference>
<dbReference type="Proteomes" id="UP000814033">
    <property type="component" value="Unassembled WGS sequence"/>
</dbReference>
<protein>
    <submittedName>
        <fullName evidence="1">Uncharacterized protein</fullName>
    </submittedName>
</protein>